<dbReference type="Pfam" id="PF13416">
    <property type="entry name" value="SBP_bac_8"/>
    <property type="match status" value="1"/>
</dbReference>
<dbReference type="PANTHER" id="PTHR30222">
    <property type="entry name" value="SPERMIDINE/PUTRESCINE-BINDING PERIPLASMIC PROTEIN"/>
    <property type="match status" value="1"/>
</dbReference>
<keyword evidence="7" id="KW-1185">Reference proteome</keyword>
<evidence type="ECO:0000256" key="3">
    <source>
        <dbReference type="ARBA" id="ARBA00022729"/>
    </source>
</evidence>
<dbReference type="PANTHER" id="PTHR30222:SF17">
    <property type="entry name" value="SPERMIDINE_PUTRESCINE-BINDING PERIPLASMIC PROTEIN"/>
    <property type="match status" value="1"/>
</dbReference>
<dbReference type="CDD" id="cd13590">
    <property type="entry name" value="PBP2_PotD_PotF_like"/>
    <property type="match status" value="1"/>
</dbReference>
<dbReference type="PROSITE" id="PS51318">
    <property type="entry name" value="TAT"/>
    <property type="match status" value="1"/>
</dbReference>
<gene>
    <name evidence="6" type="ORF">GRQ65_15460</name>
</gene>
<name>A0A6L7EY96_9ACTN</name>
<sequence>MARTRTPARRTLARRAAIGAGTLIGAAALAACGGGEEAGGGAEASDLDASADLSKQSITVSNWSGYMADDIAEQFQAATGATMKSTEHATNEEVMAKLTAGGDSGIDVAFVSGQYAQALNEAGLLEPIHADLVPNLTNLYPQATQLAYDEGNEYSVPYTWGTTGICYRSDLVSEAPTSWNDILDPDPAYDGKVTMLSTERWLALPAQKALGYSVNTTDDGEIAEMEKKLVEAKKHLLGYDDTTFYEKLISGEAVMAEAWDGWCGYGTAENPDIKFVVPDEGSDLWADTMVVLKDSEDKEAAFAFVNMMLEPEVHAWVTENVYYNVPNEKAEALVPAELKQQFPQLDVTPDQLAEGESLVDLGQDSTKYTDLTTDVTAS</sequence>
<protein>
    <submittedName>
        <fullName evidence="6">Extracellular solute-binding protein</fullName>
    </submittedName>
</protein>
<evidence type="ECO:0000256" key="4">
    <source>
        <dbReference type="ARBA" id="ARBA00022764"/>
    </source>
</evidence>
<dbReference type="EMBL" id="WUEK01000009">
    <property type="protein sequence ID" value="MXG90946.1"/>
    <property type="molecule type" value="Genomic_DNA"/>
</dbReference>
<comment type="subcellular location">
    <subcellularLocation>
        <location evidence="1">Periplasm</location>
    </subcellularLocation>
</comment>
<dbReference type="PROSITE" id="PS51257">
    <property type="entry name" value="PROKAR_LIPOPROTEIN"/>
    <property type="match status" value="1"/>
</dbReference>
<organism evidence="6 7">
    <name type="scientific">Nocardioides flavescens</name>
    <dbReference type="NCBI Taxonomy" id="2691959"/>
    <lineage>
        <taxon>Bacteria</taxon>
        <taxon>Bacillati</taxon>
        <taxon>Actinomycetota</taxon>
        <taxon>Actinomycetes</taxon>
        <taxon>Propionibacteriales</taxon>
        <taxon>Nocardioidaceae</taxon>
        <taxon>Nocardioides</taxon>
    </lineage>
</organism>
<dbReference type="GO" id="GO:0019808">
    <property type="term" value="F:polyamine binding"/>
    <property type="evidence" value="ECO:0007669"/>
    <property type="project" value="InterPro"/>
</dbReference>
<keyword evidence="4" id="KW-0574">Periplasm</keyword>
<keyword evidence="2" id="KW-0813">Transport</keyword>
<evidence type="ECO:0000256" key="1">
    <source>
        <dbReference type="ARBA" id="ARBA00004418"/>
    </source>
</evidence>
<evidence type="ECO:0000256" key="5">
    <source>
        <dbReference type="SAM" id="SignalP"/>
    </source>
</evidence>
<dbReference type="Gene3D" id="3.40.190.10">
    <property type="entry name" value="Periplasmic binding protein-like II"/>
    <property type="match status" value="2"/>
</dbReference>
<dbReference type="AlphaFoldDB" id="A0A6L7EY96"/>
<evidence type="ECO:0000313" key="7">
    <source>
        <dbReference type="Proteomes" id="UP000473325"/>
    </source>
</evidence>
<feature type="signal peptide" evidence="5">
    <location>
        <begin position="1"/>
        <end position="30"/>
    </location>
</feature>
<reference evidence="6 7" key="1">
    <citation type="submission" date="2019-12" db="EMBL/GenBank/DDBJ databases">
        <authorList>
            <person name="Kun Z."/>
        </authorList>
    </citation>
    <scope>NUCLEOTIDE SEQUENCE [LARGE SCALE GENOMIC DNA]</scope>
    <source>
        <strain evidence="6 7">YIM 123512</strain>
    </source>
</reference>
<dbReference type="SUPFAM" id="SSF53850">
    <property type="entry name" value="Periplasmic binding protein-like II"/>
    <property type="match status" value="1"/>
</dbReference>
<dbReference type="RefSeq" id="WP_160878867.1">
    <property type="nucleotide sequence ID" value="NZ_WUEK01000009.1"/>
</dbReference>
<comment type="caution">
    <text evidence="6">The sequence shown here is derived from an EMBL/GenBank/DDBJ whole genome shotgun (WGS) entry which is preliminary data.</text>
</comment>
<dbReference type="GO" id="GO:0042597">
    <property type="term" value="C:periplasmic space"/>
    <property type="evidence" value="ECO:0007669"/>
    <property type="project" value="UniProtKB-SubCell"/>
</dbReference>
<evidence type="ECO:0000256" key="2">
    <source>
        <dbReference type="ARBA" id="ARBA00022448"/>
    </source>
</evidence>
<dbReference type="Proteomes" id="UP000473325">
    <property type="component" value="Unassembled WGS sequence"/>
</dbReference>
<evidence type="ECO:0000313" key="6">
    <source>
        <dbReference type="EMBL" id="MXG90946.1"/>
    </source>
</evidence>
<dbReference type="InterPro" id="IPR006059">
    <property type="entry name" value="SBP"/>
</dbReference>
<keyword evidence="3 5" id="KW-0732">Signal</keyword>
<dbReference type="GO" id="GO:0015846">
    <property type="term" value="P:polyamine transport"/>
    <property type="evidence" value="ECO:0007669"/>
    <property type="project" value="InterPro"/>
</dbReference>
<feature type="chain" id="PRO_5026884302" evidence="5">
    <location>
        <begin position="31"/>
        <end position="378"/>
    </location>
</feature>
<dbReference type="InterPro" id="IPR006311">
    <property type="entry name" value="TAT_signal"/>
</dbReference>
<dbReference type="PRINTS" id="PR00909">
    <property type="entry name" value="SPERMDNBNDNG"/>
</dbReference>
<proteinExistence type="predicted"/>
<dbReference type="InterPro" id="IPR001188">
    <property type="entry name" value="Sperm_putr-bd"/>
</dbReference>
<accession>A0A6L7EY96</accession>